<sequence>MLTNEQKERRVQRALAHKDDDCNRTVFSNETSYQLFRNTIRRWSKTCSRRKKKNSKKQTKKSWYGVHLATKVKYHFIRFEQQRGWTSLYRDTSKTSSYWCKKIVWESLTIPTRQRPQNTPVK</sequence>
<dbReference type="Gene3D" id="3.30.420.10">
    <property type="entry name" value="Ribonuclease H-like superfamily/Ribonuclease H"/>
    <property type="match status" value="1"/>
</dbReference>
<accession>A0A818RBI5</accession>
<dbReference type="AlphaFoldDB" id="A0A818RBI5"/>
<organism evidence="1 2">
    <name type="scientific">Rotaria socialis</name>
    <dbReference type="NCBI Taxonomy" id="392032"/>
    <lineage>
        <taxon>Eukaryota</taxon>
        <taxon>Metazoa</taxon>
        <taxon>Spiralia</taxon>
        <taxon>Gnathifera</taxon>
        <taxon>Rotifera</taxon>
        <taxon>Eurotatoria</taxon>
        <taxon>Bdelloidea</taxon>
        <taxon>Philodinida</taxon>
        <taxon>Philodinidae</taxon>
        <taxon>Rotaria</taxon>
    </lineage>
</organism>
<name>A0A818RBI5_9BILA</name>
<reference evidence="1" key="1">
    <citation type="submission" date="2021-02" db="EMBL/GenBank/DDBJ databases">
        <authorList>
            <person name="Nowell W R."/>
        </authorList>
    </citation>
    <scope>NUCLEOTIDE SEQUENCE</scope>
</reference>
<protein>
    <submittedName>
        <fullName evidence="1">Uncharacterized protein</fullName>
    </submittedName>
</protein>
<evidence type="ECO:0000313" key="1">
    <source>
        <dbReference type="EMBL" id="CAF3651161.1"/>
    </source>
</evidence>
<evidence type="ECO:0000313" key="2">
    <source>
        <dbReference type="Proteomes" id="UP000663865"/>
    </source>
</evidence>
<dbReference type="EMBL" id="CAJNYV010004173">
    <property type="protein sequence ID" value="CAF3651161.1"/>
    <property type="molecule type" value="Genomic_DNA"/>
</dbReference>
<dbReference type="GO" id="GO:0003676">
    <property type="term" value="F:nucleic acid binding"/>
    <property type="evidence" value="ECO:0007669"/>
    <property type="project" value="InterPro"/>
</dbReference>
<comment type="caution">
    <text evidence="1">The sequence shown here is derived from an EMBL/GenBank/DDBJ whole genome shotgun (WGS) entry which is preliminary data.</text>
</comment>
<proteinExistence type="predicted"/>
<dbReference type="InterPro" id="IPR036397">
    <property type="entry name" value="RNaseH_sf"/>
</dbReference>
<gene>
    <name evidence="1" type="ORF">KIK155_LOCUS23470</name>
</gene>
<dbReference type="Proteomes" id="UP000663865">
    <property type="component" value="Unassembled WGS sequence"/>
</dbReference>